<evidence type="ECO:0008006" key="11">
    <source>
        <dbReference type="Google" id="ProtNLM"/>
    </source>
</evidence>
<feature type="chain" id="PRO_5046493426" description="RagB/SusD family nutrient uptake outer membrane protein" evidence="6">
    <location>
        <begin position="22"/>
        <end position="481"/>
    </location>
</feature>
<comment type="similarity">
    <text evidence="2">Belongs to the SusD family.</text>
</comment>
<evidence type="ECO:0000256" key="1">
    <source>
        <dbReference type="ARBA" id="ARBA00004442"/>
    </source>
</evidence>
<evidence type="ECO:0000313" key="10">
    <source>
        <dbReference type="Proteomes" id="UP001501302"/>
    </source>
</evidence>
<evidence type="ECO:0000256" key="4">
    <source>
        <dbReference type="ARBA" id="ARBA00023136"/>
    </source>
</evidence>
<dbReference type="Pfam" id="PF14322">
    <property type="entry name" value="SusD-like_3"/>
    <property type="match status" value="1"/>
</dbReference>
<sequence length="481" mass="52581">MKINIKLLLGLFFSISMFVSCDLEELPENVDIVGPTNLADLEALLNAGYNELGWPLGGNAQLYAEINGDNIDGSNGINSDETEIYNRSTSFFNNTIRDNMYRGFYRIVLDANVVLGHIENNLEALGLSATDSRVQEIKGEALLLRAMAHFEISRFMSHSPGYSADNSHLGIQYITSVDNAIGQNRGTVAQNYENLVSDLKEAESLLNTTNSKDPNYASKAAAQAYLAKVFFQAGFGPDIDTAGSNYEQAFNYANSTLTNTSAVFDVNLYQGGDTGTERFAGNLVDNNNTETPNVETIFGIVSESTANSKGGTFGRYRTDLAVSNSTIRIMQDLYNAIPSTDKRKALLEETDGEYFLNKFNKGILHVPLAHYTELLLIRAEAAAETSGLSQAETDVNLILDRAGLSTVSGLSKEQLITLIRNQRRVELLGEGNRINDLKRIGVSESSLTIRNAPWNCNGIVFQFPATEVFTGFIQNPTGGCN</sequence>
<dbReference type="RefSeq" id="WP_345189521.1">
    <property type="nucleotide sequence ID" value="NZ_BAABJJ010000001.1"/>
</dbReference>
<organism evidence="9 10">
    <name type="scientific">Algibacter agarivorans</name>
    <dbReference type="NCBI Taxonomy" id="1109741"/>
    <lineage>
        <taxon>Bacteria</taxon>
        <taxon>Pseudomonadati</taxon>
        <taxon>Bacteroidota</taxon>
        <taxon>Flavobacteriia</taxon>
        <taxon>Flavobacteriales</taxon>
        <taxon>Flavobacteriaceae</taxon>
        <taxon>Algibacter</taxon>
    </lineage>
</organism>
<dbReference type="Pfam" id="PF07980">
    <property type="entry name" value="SusD_RagB"/>
    <property type="match status" value="1"/>
</dbReference>
<protein>
    <recommendedName>
        <fullName evidence="11">RagB/SusD family nutrient uptake outer membrane protein</fullName>
    </recommendedName>
</protein>
<dbReference type="Proteomes" id="UP001501302">
    <property type="component" value="Unassembled WGS sequence"/>
</dbReference>
<evidence type="ECO:0000259" key="7">
    <source>
        <dbReference type="Pfam" id="PF07980"/>
    </source>
</evidence>
<dbReference type="InterPro" id="IPR012944">
    <property type="entry name" value="SusD_RagB_dom"/>
</dbReference>
<keyword evidence="10" id="KW-1185">Reference proteome</keyword>
<accession>A0ABP9G8A0</accession>
<gene>
    <name evidence="9" type="ORF">GCM10023314_01210</name>
</gene>
<name>A0ABP9G8A0_9FLAO</name>
<evidence type="ECO:0000256" key="2">
    <source>
        <dbReference type="ARBA" id="ARBA00006275"/>
    </source>
</evidence>
<dbReference type="SUPFAM" id="SSF48452">
    <property type="entry name" value="TPR-like"/>
    <property type="match status" value="1"/>
</dbReference>
<evidence type="ECO:0000256" key="3">
    <source>
        <dbReference type="ARBA" id="ARBA00022729"/>
    </source>
</evidence>
<dbReference type="Gene3D" id="1.25.40.390">
    <property type="match status" value="1"/>
</dbReference>
<dbReference type="EMBL" id="BAABJJ010000001">
    <property type="protein sequence ID" value="GAA4932633.1"/>
    <property type="molecule type" value="Genomic_DNA"/>
</dbReference>
<evidence type="ECO:0000259" key="8">
    <source>
        <dbReference type="Pfam" id="PF14322"/>
    </source>
</evidence>
<feature type="signal peptide" evidence="6">
    <location>
        <begin position="1"/>
        <end position="21"/>
    </location>
</feature>
<evidence type="ECO:0000256" key="5">
    <source>
        <dbReference type="ARBA" id="ARBA00023237"/>
    </source>
</evidence>
<reference evidence="10" key="1">
    <citation type="journal article" date="2019" name="Int. J. Syst. Evol. Microbiol.">
        <title>The Global Catalogue of Microorganisms (GCM) 10K type strain sequencing project: providing services to taxonomists for standard genome sequencing and annotation.</title>
        <authorList>
            <consortium name="The Broad Institute Genomics Platform"/>
            <consortium name="The Broad Institute Genome Sequencing Center for Infectious Disease"/>
            <person name="Wu L."/>
            <person name="Ma J."/>
        </authorList>
    </citation>
    <scope>NUCLEOTIDE SEQUENCE [LARGE SCALE GENOMIC DNA]</scope>
    <source>
        <strain evidence="10">JCM 18285</strain>
    </source>
</reference>
<keyword evidence="4" id="KW-0472">Membrane</keyword>
<dbReference type="InterPro" id="IPR011990">
    <property type="entry name" value="TPR-like_helical_dom_sf"/>
</dbReference>
<keyword evidence="3 6" id="KW-0732">Signal</keyword>
<proteinExistence type="inferred from homology"/>
<comment type="subcellular location">
    <subcellularLocation>
        <location evidence="1">Cell outer membrane</location>
    </subcellularLocation>
</comment>
<evidence type="ECO:0000313" key="9">
    <source>
        <dbReference type="EMBL" id="GAA4932633.1"/>
    </source>
</evidence>
<evidence type="ECO:0000256" key="6">
    <source>
        <dbReference type="SAM" id="SignalP"/>
    </source>
</evidence>
<comment type="caution">
    <text evidence="9">The sequence shown here is derived from an EMBL/GenBank/DDBJ whole genome shotgun (WGS) entry which is preliminary data.</text>
</comment>
<dbReference type="PROSITE" id="PS51257">
    <property type="entry name" value="PROKAR_LIPOPROTEIN"/>
    <property type="match status" value="1"/>
</dbReference>
<feature type="domain" description="RagB/SusD" evidence="7">
    <location>
        <begin position="366"/>
        <end position="446"/>
    </location>
</feature>
<keyword evidence="5" id="KW-0998">Cell outer membrane</keyword>
<feature type="domain" description="SusD-like N-terminal" evidence="8">
    <location>
        <begin position="34"/>
        <end position="230"/>
    </location>
</feature>
<dbReference type="InterPro" id="IPR033985">
    <property type="entry name" value="SusD-like_N"/>
</dbReference>